<dbReference type="Pfam" id="PF10604">
    <property type="entry name" value="Polyketide_cyc2"/>
    <property type="match status" value="1"/>
</dbReference>
<keyword evidence="2" id="KW-1185">Reference proteome</keyword>
<organism evidence="1 2">
    <name type="scientific">Dermacoccus barathri</name>
    <dbReference type="NCBI Taxonomy" id="322601"/>
    <lineage>
        <taxon>Bacteria</taxon>
        <taxon>Bacillati</taxon>
        <taxon>Actinomycetota</taxon>
        <taxon>Actinomycetes</taxon>
        <taxon>Micrococcales</taxon>
        <taxon>Dermacoccaceae</taxon>
        <taxon>Dermacoccus</taxon>
    </lineage>
</organism>
<name>A0ABN2BCF6_9MICO</name>
<comment type="caution">
    <text evidence="1">The sequence shown here is derived from an EMBL/GenBank/DDBJ whole genome shotgun (WGS) entry which is preliminary data.</text>
</comment>
<accession>A0ABN2BCF6</accession>
<protein>
    <submittedName>
        <fullName evidence="1">SRPBCC family protein</fullName>
    </submittedName>
</protein>
<dbReference type="CDD" id="cd07818">
    <property type="entry name" value="SRPBCC_1"/>
    <property type="match status" value="1"/>
</dbReference>
<proteinExistence type="predicted"/>
<evidence type="ECO:0000313" key="1">
    <source>
        <dbReference type="EMBL" id="GAA1538256.1"/>
    </source>
</evidence>
<evidence type="ECO:0000313" key="2">
    <source>
        <dbReference type="Proteomes" id="UP001501288"/>
    </source>
</evidence>
<dbReference type="InterPro" id="IPR023393">
    <property type="entry name" value="START-like_dom_sf"/>
</dbReference>
<dbReference type="InterPro" id="IPR019587">
    <property type="entry name" value="Polyketide_cyclase/dehydratase"/>
</dbReference>
<dbReference type="Proteomes" id="UP001501288">
    <property type="component" value="Unassembled WGS sequence"/>
</dbReference>
<reference evidence="1 2" key="1">
    <citation type="journal article" date="2019" name="Int. J. Syst. Evol. Microbiol.">
        <title>The Global Catalogue of Microorganisms (GCM) 10K type strain sequencing project: providing services to taxonomists for standard genome sequencing and annotation.</title>
        <authorList>
            <consortium name="The Broad Institute Genomics Platform"/>
            <consortium name="The Broad Institute Genome Sequencing Center for Infectious Disease"/>
            <person name="Wu L."/>
            <person name="Ma J."/>
        </authorList>
    </citation>
    <scope>NUCLEOTIDE SEQUENCE [LARGE SCALE GENOMIC DNA]</scope>
    <source>
        <strain evidence="1 2">JCM 14588</strain>
    </source>
</reference>
<dbReference type="EMBL" id="BAAANV010000030">
    <property type="protein sequence ID" value="GAA1538256.1"/>
    <property type="molecule type" value="Genomic_DNA"/>
</dbReference>
<dbReference type="Gene3D" id="3.30.530.20">
    <property type="match status" value="1"/>
</dbReference>
<sequence length="155" mass="17291">MRMGEFKVSRARHTSAAPSQIHALIDDFRNWPQWSPWEGLDDTMTRTYEGPEQGVGSRYAWKGNKKAGSGHMKITESTPQRITVVLTFTEPFSSDNTTVFDLRPSADGGTDVSWTMAGPQSVAQKIFFTVFRMNKRVEKDFDKGLAALAAAAERS</sequence>
<dbReference type="SUPFAM" id="SSF55961">
    <property type="entry name" value="Bet v1-like"/>
    <property type="match status" value="1"/>
</dbReference>
<gene>
    <name evidence="1" type="ORF">GCM10009762_09870</name>
</gene>